<dbReference type="Gene3D" id="3.30.420.10">
    <property type="entry name" value="Ribonuclease H-like superfamily/Ribonuclease H"/>
    <property type="match status" value="1"/>
</dbReference>
<dbReference type="GO" id="GO:0003676">
    <property type="term" value="F:nucleic acid binding"/>
    <property type="evidence" value="ECO:0007669"/>
    <property type="project" value="InterPro"/>
</dbReference>
<proteinExistence type="inferred from homology"/>
<dbReference type="OrthoDB" id="16516at2759"/>
<keyword evidence="3" id="KW-0540">Nuclease</keyword>
<feature type="region of interest" description="Disordered" evidence="7">
    <location>
        <begin position="192"/>
        <end position="394"/>
    </location>
</feature>
<comment type="subcellular location">
    <subcellularLocation>
        <location evidence="1">Nucleus</location>
    </subcellularLocation>
</comment>
<evidence type="ECO:0000313" key="9">
    <source>
        <dbReference type="EMBL" id="KAF2902826.1"/>
    </source>
</evidence>
<dbReference type="PANTHER" id="PTHR12801:SF115">
    <property type="entry name" value="FI18136P1-RELATED"/>
    <property type="match status" value="1"/>
</dbReference>
<feature type="compositionally biased region" description="Acidic residues" evidence="7">
    <location>
        <begin position="373"/>
        <end position="394"/>
    </location>
</feature>
<dbReference type="GO" id="GO:0004527">
    <property type="term" value="F:exonuclease activity"/>
    <property type="evidence" value="ECO:0007669"/>
    <property type="project" value="UniProtKB-KW"/>
</dbReference>
<dbReference type="InterPro" id="IPR013520">
    <property type="entry name" value="Ribonucl_H"/>
</dbReference>
<evidence type="ECO:0000256" key="7">
    <source>
        <dbReference type="SAM" id="MobiDB-lite"/>
    </source>
</evidence>
<dbReference type="FunFam" id="3.30.420.10:FF:000019">
    <property type="entry name" value="RNA exonuclease NEF-sp"/>
    <property type="match status" value="1"/>
</dbReference>
<evidence type="ECO:0000256" key="4">
    <source>
        <dbReference type="ARBA" id="ARBA00022801"/>
    </source>
</evidence>
<evidence type="ECO:0000256" key="2">
    <source>
        <dbReference type="ARBA" id="ARBA00006357"/>
    </source>
</evidence>
<dbReference type="CDD" id="cd06145">
    <property type="entry name" value="REX1_like"/>
    <property type="match status" value="1"/>
</dbReference>
<evidence type="ECO:0000256" key="3">
    <source>
        <dbReference type="ARBA" id="ARBA00022722"/>
    </source>
</evidence>
<evidence type="ECO:0000256" key="1">
    <source>
        <dbReference type="ARBA" id="ARBA00004123"/>
    </source>
</evidence>
<evidence type="ECO:0000256" key="6">
    <source>
        <dbReference type="ARBA" id="ARBA00023242"/>
    </source>
</evidence>
<keyword evidence="4" id="KW-0378">Hydrolase</keyword>
<reference evidence="9" key="1">
    <citation type="submission" date="2019-08" db="EMBL/GenBank/DDBJ databases">
        <title>The genome of the North American firefly Photinus pyralis.</title>
        <authorList>
            <consortium name="Photinus pyralis genome working group"/>
            <person name="Fallon T.R."/>
            <person name="Sander Lower S.E."/>
            <person name="Weng J.-K."/>
        </authorList>
    </citation>
    <scope>NUCLEOTIDE SEQUENCE</scope>
    <source>
        <strain evidence="9">TRF0915ILg1</strain>
        <tissue evidence="9">Whole body</tissue>
    </source>
</reference>
<dbReference type="PANTHER" id="PTHR12801">
    <property type="entry name" value="RNA EXONUCLEASE REXO1 / RECO3 FAMILY MEMBER-RELATED"/>
    <property type="match status" value="1"/>
</dbReference>
<comment type="caution">
    <text evidence="9">The sequence shown here is derived from an EMBL/GenBank/DDBJ whole genome shotgun (WGS) entry which is preliminary data.</text>
</comment>
<feature type="compositionally biased region" description="Basic and acidic residues" evidence="7">
    <location>
        <begin position="229"/>
        <end position="246"/>
    </location>
</feature>
<feature type="compositionally biased region" description="Basic and acidic residues" evidence="7">
    <location>
        <begin position="272"/>
        <end position="296"/>
    </location>
</feature>
<dbReference type="InterPro" id="IPR036397">
    <property type="entry name" value="RNaseH_sf"/>
</dbReference>
<feature type="compositionally biased region" description="Basic and acidic residues" evidence="7">
    <location>
        <begin position="338"/>
        <end position="372"/>
    </location>
</feature>
<dbReference type="EMBL" id="VTPC01001174">
    <property type="protein sequence ID" value="KAF2902826.1"/>
    <property type="molecule type" value="Genomic_DNA"/>
</dbReference>
<feature type="compositionally biased region" description="Polar residues" evidence="7">
    <location>
        <begin position="197"/>
        <end position="208"/>
    </location>
</feature>
<dbReference type="InterPro" id="IPR031736">
    <property type="entry name" value="REXO1-like_dom"/>
</dbReference>
<dbReference type="Pfam" id="PF15870">
    <property type="entry name" value="EloA-BP1"/>
    <property type="match status" value="1"/>
</dbReference>
<dbReference type="InterPro" id="IPR012337">
    <property type="entry name" value="RNaseH-like_sf"/>
</dbReference>
<gene>
    <name evidence="9" type="ORF">ILUMI_03362</name>
</gene>
<keyword evidence="10" id="KW-1185">Reference proteome</keyword>
<evidence type="ECO:0000256" key="5">
    <source>
        <dbReference type="ARBA" id="ARBA00022839"/>
    </source>
</evidence>
<evidence type="ECO:0000259" key="8">
    <source>
        <dbReference type="SMART" id="SM00479"/>
    </source>
</evidence>
<dbReference type="InterPro" id="IPR034922">
    <property type="entry name" value="REX1-like_exo"/>
</dbReference>
<evidence type="ECO:0000313" key="10">
    <source>
        <dbReference type="Proteomes" id="UP000801492"/>
    </source>
</evidence>
<feature type="domain" description="Exonuclease" evidence="8">
    <location>
        <begin position="845"/>
        <end position="1004"/>
    </location>
</feature>
<dbReference type="InterPro" id="IPR047021">
    <property type="entry name" value="REXO1/3/4-like"/>
</dbReference>
<organism evidence="9 10">
    <name type="scientific">Ignelater luminosus</name>
    <name type="common">Cucubano</name>
    <name type="synonym">Pyrophorus luminosus</name>
    <dbReference type="NCBI Taxonomy" id="2038154"/>
    <lineage>
        <taxon>Eukaryota</taxon>
        <taxon>Metazoa</taxon>
        <taxon>Ecdysozoa</taxon>
        <taxon>Arthropoda</taxon>
        <taxon>Hexapoda</taxon>
        <taxon>Insecta</taxon>
        <taxon>Pterygota</taxon>
        <taxon>Neoptera</taxon>
        <taxon>Endopterygota</taxon>
        <taxon>Coleoptera</taxon>
        <taxon>Polyphaga</taxon>
        <taxon>Elateriformia</taxon>
        <taxon>Elateroidea</taxon>
        <taxon>Elateridae</taxon>
        <taxon>Agrypninae</taxon>
        <taxon>Pyrophorini</taxon>
        <taxon>Ignelater</taxon>
    </lineage>
</organism>
<dbReference type="SMART" id="SM00479">
    <property type="entry name" value="EXOIII"/>
    <property type="match status" value="1"/>
</dbReference>
<keyword evidence="5" id="KW-0269">Exonuclease</keyword>
<feature type="compositionally biased region" description="Basic residues" evidence="7">
    <location>
        <begin position="247"/>
        <end position="263"/>
    </location>
</feature>
<accession>A0A8K0DGF5</accession>
<comment type="similarity">
    <text evidence="2">Belongs to the REXO1/REXO3 family.</text>
</comment>
<keyword evidence="6" id="KW-0539">Nucleus</keyword>
<dbReference type="SUPFAM" id="SSF53098">
    <property type="entry name" value="Ribonuclease H-like"/>
    <property type="match status" value="1"/>
</dbReference>
<dbReference type="GO" id="GO:0005634">
    <property type="term" value="C:nucleus"/>
    <property type="evidence" value="ECO:0007669"/>
    <property type="project" value="UniProtKB-SubCell"/>
</dbReference>
<name>A0A8K0DGF5_IGNLU</name>
<dbReference type="Proteomes" id="UP000801492">
    <property type="component" value="Unassembled WGS sequence"/>
</dbReference>
<protein>
    <recommendedName>
        <fullName evidence="8">Exonuclease domain-containing protein</fullName>
    </recommendedName>
</protein>
<sequence length="1010" mass="114715">MLPTTGFFKNIDCPFYESSCERPYCHFKHRKKTQEQTEIINAVPLEIPTYNPTPKSQLANAKSHIPISYVPDLAIRTDRNFRSLSSSYGYTGGDKPTYKPTPLSILSTGKINSIKSNENTTYNPTAISSEDEEITNKLDSNVENLHGHDDSNDINFEDLETEFDMIDELIHDSDVNNEINGEDKDEDEVLKNDKLTSNENIKLASNETTKSKHKSSSSSSSSSRKSKHNGKEKESTSSKLKLDDKKSKHRSHSSSSSSHKKRNSSGSSGSRSESKSSGDKKDSKSSNKSSSKDDRKRSRSKERKKESGKSESRDRKHESKDKHKNKESSRHSHKSKTKERDKERKSEEKRKHKESSKNDDKLKEKLEEKLDMNSDESNDEECDLLPNYDNEDSDVEEDTLEECYKIFTEYKPTEPELFPELKKLETNSDENSTMSHFNKKRIAHENADKMKSKVLFNKPKYVPSAAQMMVNRLKAARLAHANNEQDDIMTEINKHIFKRPSETVLNDTPKVLKTSVNTKVITTKPVVSKPSTSSSLIDDIISGKSTTSKPRRIAPVQNVDSIQRAKAKLQEMAKIRAINMAKTATQSVAKGVKRTAHVPEYSVADVPDVLEAERSKLPVNVRSRYLTMILDECAKLYLSKEEAQQRALNEEYKCYERCAALVTYRNSAMLAVNRLRKELQEREIQGLGPIFPGEVLDSSKGSASDLRGRKFYENIKRFILNDEELVLHGFPREGTMPGQAIIKNQKYVSKGYLGENDRICCRCLKLYKVDEQGFALYEEECLYHPLKKRTFRGESIYLCCRSSEDTGCVTAGTHVCENIISNDGEIEGYQTTMPPDRKDDPRSYEVFALDCEMCYTTKGLELTRVTIVNSELKTVYETLVKPLNTIIDYNTRFSGITEEQMNRTATSILQVQANILHLCNSNTILIGHSLESDMKALKIIHNTIVDTSVLFPHKFGLPHKRALRDLAREFLKKIIQNDISGHDSAEDALTCMELVQWKVKEELKGRGIKV</sequence>
<feature type="compositionally biased region" description="Basic and acidic residues" evidence="7">
    <location>
        <begin position="303"/>
        <end position="330"/>
    </location>
</feature>
<dbReference type="AlphaFoldDB" id="A0A8K0DGF5"/>